<accession>A0A6A3W8X3</accession>
<sequence length="1026" mass="114264">MRSGEENEERKSTPVESSEDAAGGTGEASDATAESAEDSAQAITSAVITRRSAVTIGESKKLKLLPGERLGWWSSRKFDRRIRMRALVMGAVNNERTKILLDTGANVSAVTESFARKLRLKRLASADLKIDVQGIGKTKVETTIRAMVKVTLGWEIVYEFEVWIMDHHAGVDLILGTDFMIPAGIRLDLYNSKAKLPDEIEINLIKSASAREDTEYGNTICGGPTETMDVASWLTAEFKLQRRPPDATTHELWVRRVNQLVPTVRFTHNGRPSRVLLTNTGGKPGSCPAHFPVVQWVPHEVLPLTEGYVRVDSTKYRDWQVLAYDSAIDRDLLKKEQRLYDERLSHQPAAVDRPDYETPTGIRHRRASDTDRRLQMELTSGDSHVQNNGSSSNTSRRRRNNSSTTSRVQWPHETDVNSKPSPTKVDRVIPSPRQMTGGDRWDPGIAESVDTSQPESKGEADQKTPDLSLQEAKQRIAEVEDLLSEAQALCKEAEVRSTAAANAEASPAEWGLLSIDDDLLDEDPAEHLRLRFLAALTDLVREEGYQITAEQLGTYAYAYPIGYFAHELAFLPDLTTAESTVLDYEGDNVRSPAHSTEEYNRLVKVLRRHAEIMISSGNALPPPAYAVVCDIDVQGHAPIKQRARRVPLKHLEKLKGLLKAGLVAFSNSPWASPIVIVLKKNGVDIRLCIDYKMVNPITVALEYAMPLVDDLLTELESYLWFCSLDAASGFWAVMMTSRARRISAFVCALGYFEWLHMPFGLKNAPMIYQRLFDNALWGFVQHKGGWTAFAERMRSAESAMTAQRSRNSAMTERPGVLTKFEADYSALATSDPVQALVNGPDGDMFSSGEPDKSSHVPVFGRRSFVDDICFGGVDFDDCLDTLDRLLTRFAECRISVSFTKSIFVQPKVDFLSHVVTPEGIAADPKKLAAIAEIPFPRNKKWMQAFLGALNYYSRFIQNLAVYGAVLYQLKEDDFGPGTDLSAAKASFAELKRKVVEAPILRHFDSVKDVHVMLFANDPFLRSGTKG</sequence>
<evidence type="ECO:0000313" key="5">
    <source>
        <dbReference type="EMBL" id="KAE9175442.1"/>
    </source>
</evidence>
<dbReference type="InterPro" id="IPR001995">
    <property type="entry name" value="Peptidase_A2_cat"/>
</dbReference>
<evidence type="ECO:0000313" key="6">
    <source>
        <dbReference type="Proteomes" id="UP000440367"/>
    </source>
</evidence>
<feature type="compositionally biased region" description="Low complexity" evidence="3">
    <location>
        <begin position="27"/>
        <end position="38"/>
    </location>
</feature>
<dbReference type="AlphaFoldDB" id="A0A6A3W8X3"/>
<dbReference type="EMBL" id="QXGD01003664">
    <property type="protein sequence ID" value="KAE9175442.1"/>
    <property type="molecule type" value="Genomic_DNA"/>
</dbReference>
<dbReference type="InterPro" id="IPR000477">
    <property type="entry name" value="RT_dom"/>
</dbReference>
<evidence type="ECO:0000256" key="3">
    <source>
        <dbReference type="SAM" id="MobiDB-lite"/>
    </source>
</evidence>
<proteinExistence type="predicted"/>
<dbReference type="Gene3D" id="3.10.10.10">
    <property type="entry name" value="HIV Type 1 Reverse Transcriptase, subunit A, domain 1"/>
    <property type="match status" value="1"/>
</dbReference>
<dbReference type="InterPro" id="IPR043502">
    <property type="entry name" value="DNA/RNA_pol_sf"/>
</dbReference>
<dbReference type="CDD" id="cd00303">
    <property type="entry name" value="retropepsin_like"/>
    <property type="match status" value="1"/>
</dbReference>
<dbReference type="InterPro" id="IPR001969">
    <property type="entry name" value="Aspartic_peptidase_AS"/>
</dbReference>
<dbReference type="Proteomes" id="UP000440367">
    <property type="component" value="Unassembled WGS sequence"/>
</dbReference>
<reference evidence="5 6" key="1">
    <citation type="submission" date="2018-08" db="EMBL/GenBank/DDBJ databases">
        <title>Genomic investigation of the strawberry pathogen Phytophthora fragariae indicates pathogenicity is determined by transcriptional variation in three key races.</title>
        <authorList>
            <person name="Adams T.M."/>
            <person name="Armitage A.D."/>
            <person name="Sobczyk M.K."/>
            <person name="Bates H.J."/>
            <person name="Dunwell J.M."/>
            <person name="Nellist C.F."/>
            <person name="Harrison R.J."/>
        </authorList>
    </citation>
    <scope>NUCLEOTIDE SEQUENCE [LARGE SCALE GENOMIC DNA]</scope>
    <source>
        <strain evidence="5 6">BC-1</strain>
    </source>
</reference>
<keyword evidence="2" id="KW-0175">Coiled coil</keyword>
<name>A0A6A3W8X3_9STRA</name>
<dbReference type="Gene3D" id="3.30.70.270">
    <property type="match status" value="3"/>
</dbReference>
<feature type="region of interest" description="Disordered" evidence="3">
    <location>
        <begin position="1"/>
        <end position="38"/>
    </location>
</feature>
<feature type="compositionally biased region" description="Basic and acidic residues" evidence="3">
    <location>
        <begin position="1"/>
        <end position="13"/>
    </location>
</feature>
<evidence type="ECO:0000256" key="1">
    <source>
        <dbReference type="ARBA" id="ARBA00022801"/>
    </source>
</evidence>
<dbReference type="InterPro" id="IPR043128">
    <property type="entry name" value="Rev_trsase/Diguanyl_cyclase"/>
</dbReference>
<dbReference type="PROSITE" id="PS50175">
    <property type="entry name" value="ASP_PROT_RETROV"/>
    <property type="match status" value="1"/>
</dbReference>
<dbReference type="PROSITE" id="PS00141">
    <property type="entry name" value="ASP_PROTEASE"/>
    <property type="match status" value="1"/>
</dbReference>
<feature type="region of interest" description="Disordered" evidence="3">
    <location>
        <begin position="344"/>
        <end position="467"/>
    </location>
</feature>
<feature type="coiled-coil region" evidence="2">
    <location>
        <begin position="469"/>
        <end position="496"/>
    </location>
</feature>
<feature type="domain" description="Peptidase A2" evidence="4">
    <location>
        <begin position="97"/>
        <end position="136"/>
    </location>
</feature>
<feature type="compositionally biased region" description="Polar residues" evidence="3">
    <location>
        <begin position="377"/>
        <end position="386"/>
    </location>
</feature>
<comment type="caution">
    <text evidence="5">The sequence shown here is derived from an EMBL/GenBank/DDBJ whole genome shotgun (WGS) entry which is preliminary data.</text>
</comment>
<dbReference type="Pfam" id="PF00078">
    <property type="entry name" value="RVT_1"/>
    <property type="match status" value="1"/>
</dbReference>
<dbReference type="SUPFAM" id="SSF50630">
    <property type="entry name" value="Acid proteases"/>
    <property type="match status" value="1"/>
</dbReference>
<dbReference type="GO" id="GO:0006508">
    <property type="term" value="P:proteolysis"/>
    <property type="evidence" value="ECO:0007669"/>
    <property type="project" value="InterPro"/>
</dbReference>
<dbReference type="InterPro" id="IPR021109">
    <property type="entry name" value="Peptidase_aspartic_dom_sf"/>
</dbReference>
<dbReference type="PANTHER" id="PTHR33064">
    <property type="entry name" value="POL PROTEIN"/>
    <property type="match status" value="1"/>
</dbReference>
<dbReference type="CDD" id="cd01647">
    <property type="entry name" value="RT_LTR"/>
    <property type="match status" value="1"/>
</dbReference>
<protein>
    <recommendedName>
        <fullName evidence="4">Peptidase A2 domain-containing protein</fullName>
    </recommendedName>
</protein>
<evidence type="ECO:0000259" key="4">
    <source>
        <dbReference type="PROSITE" id="PS50175"/>
    </source>
</evidence>
<evidence type="ECO:0000256" key="2">
    <source>
        <dbReference type="SAM" id="Coils"/>
    </source>
</evidence>
<organism evidence="5 6">
    <name type="scientific">Phytophthora fragariae</name>
    <dbReference type="NCBI Taxonomy" id="53985"/>
    <lineage>
        <taxon>Eukaryota</taxon>
        <taxon>Sar</taxon>
        <taxon>Stramenopiles</taxon>
        <taxon>Oomycota</taxon>
        <taxon>Peronosporomycetes</taxon>
        <taxon>Peronosporales</taxon>
        <taxon>Peronosporaceae</taxon>
        <taxon>Phytophthora</taxon>
    </lineage>
</organism>
<dbReference type="PANTHER" id="PTHR33064:SF37">
    <property type="entry name" value="RIBONUCLEASE H"/>
    <property type="match status" value="1"/>
</dbReference>
<dbReference type="Pfam" id="PF13650">
    <property type="entry name" value="Asp_protease_2"/>
    <property type="match status" value="1"/>
</dbReference>
<gene>
    <name evidence="5" type="ORF">PF002_g28790</name>
</gene>
<dbReference type="Gene3D" id="2.40.70.10">
    <property type="entry name" value="Acid Proteases"/>
    <property type="match status" value="1"/>
</dbReference>
<dbReference type="SUPFAM" id="SSF56672">
    <property type="entry name" value="DNA/RNA polymerases"/>
    <property type="match status" value="2"/>
</dbReference>
<keyword evidence="1" id="KW-0378">Hydrolase</keyword>
<dbReference type="InterPro" id="IPR051320">
    <property type="entry name" value="Viral_Replic_Matur_Polypro"/>
</dbReference>
<dbReference type="GO" id="GO:0004190">
    <property type="term" value="F:aspartic-type endopeptidase activity"/>
    <property type="evidence" value="ECO:0007669"/>
    <property type="project" value="InterPro"/>
</dbReference>